<evidence type="ECO:0000313" key="2">
    <source>
        <dbReference type="EMBL" id="KAF5874590.1"/>
    </source>
</evidence>
<name>A0A8H6EJX5_9HELO</name>
<keyword evidence="3" id="KW-1185">Reference proteome</keyword>
<gene>
    <name evidence="2" type="ORF">Bfra_004601</name>
</gene>
<organism evidence="2 3">
    <name type="scientific">Botrytis fragariae</name>
    <dbReference type="NCBI Taxonomy" id="1964551"/>
    <lineage>
        <taxon>Eukaryota</taxon>
        <taxon>Fungi</taxon>
        <taxon>Dikarya</taxon>
        <taxon>Ascomycota</taxon>
        <taxon>Pezizomycotina</taxon>
        <taxon>Leotiomycetes</taxon>
        <taxon>Helotiales</taxon>
        <taxon>Sclerotiniaceae</taxon>
        <taxon>Botrytis</taxon>
    </lineage>
</organism>
<evidence type="ECO:0000313" key="3">
    <source>
        <dbReference type="Proteomes" id="UP000531561"/>
    </source>
</evidence>
<reference evidence="2 3" key="1">
    <citation type="journal article" date="2020" name="Phytopathology">
        <title>A high-quality genome resource of Botrytis fragariae, a new and rapidly spreading fungal pathogen causing strawberry gray mold in the U.S.A.</title>
        <authorList>
            <person name="Wu Y."/>
            <person name="Saski C.A."/>
            <person name="Schnabel G."/>
            <person name="Xiao S."/>
            <person name="Hu M."/>
        </authorList>
    </citation>
    <scope>NUCLEOTIDE SEQUENCE [LARGE SCALE GENOMIC DNA]</scope>
    <source>
        <strain evidence="2 3">BVB16</strain>
    </source>
</reference>
<feature type="compositionally biased region" description="Basic and acidic residues" evidence="1">
    <location>
        <begin position="51"/>
        <end position="62"/>
    </location>
</feature>
<accession>A0A8H6EJX5</accession>
<feature type="region of interest" description="Disordered" evidence="1">
    <location>
        <begin position="1"/>
        <end position="62"/>
    </location>
</feature>
<proteinExistence type="predicted"/>
<feature type="compositionally biased region" description="Polar residues" evidence="1">
    <location>
        <begin position="1"/>
        <end position="19"/>
    </location>
</feature>
<evidence type="ECO:0000256" key="1">
    <source>
        <dbReference type="SAM" id="MobiDB-lite"/>
    </source>
</evidence>
<dbReference type="EMBL" id="JABFCT010000007">
    <property type="protein sequence ID" value="KAF5874590.1"/>
    <property type="molecule type" value="Genomic_DNA"/>
</dbReference>
<dbReference type="Proteomes" id="UP000531561">
    <property type="component" value="Unassembled WGS sequence"/>
</dbReference>
<dbReference type="GeneID" id="59258694"/>
<dbReference type="AlphaFoldDB" id="A0A8H6EJX5"/>
<dbReference type="RefSeq" id="XP_037193536.1">
    <property type="nucleotide sequence ID" value="XM_037335002.1"/>
</dbReference>
<comment type="caution">
    <text evidence="2">The sequence shown here is derived from an EMBL/GenBank/DDBJ whole genome shotgun (WGS) entry which is preliminary data.</text>
</comment>
<protein>
    <submittedName>
        <fullName evidence="2">Uncharacterized protein</fullName>
    </submittedName>
</protein>
<sequence>MTVSSSSKLTPSAKQNSRYSQDEDFSDSSVSEASMSTNRKQKGIEKIMNLAREEDQKTEQRF</sequence>
<feature type="compositionally biased region" description="Polar residues" evidence="1">
    <location>
        <begin position="27"/>
        <end position="38"/>
    </location>
</feature>